<keyword evidence="2" id="KW-0732">Signal</keyword>
<evidence type="ECO:0000256" key="2">
    <source>
        <dbReference type="SAM" id="SignalP"/>
    </source>
</evidence>
<dbReference type="PANTHER" id="PTHR11161:SF71">
    <property type="entry name" value="NOSE RESISTANT-TO-FLUOXETINE PROTEIN N-TERMINAL DOMAIN-CONTAINING PROTEIN"/>
    <property type="match status" value="1"/>
</dbReference>
<dbReference type="GO" id="GO:0016747">
    <property type="term" value="F:acyltransferase activity, transferring groups other than amino-acyl groups"/>
    <property type="evidence" value="ECO:0007669"/>
    <property type="project" value="InterPro"/>
</dbReference>
<reference evidence="5" key="1">
    <citation type="submission" date="2025-08" db="UniProtKB">
        <authorList>
            <consortium name="RefSeq"/>
        </authorList>
    </citation>
    <scope>IDENTIFICATION</scope>
</reference>
<proteinExistence type="predicted"/>
<feature type="transmembrane region" description="Helical" evidence="1">
    <location>
        <begin position="353"/>
        <end position="373"/>
    </location>
</feature>
<protein>
    <submittedName>
        <fullName evidence="5">Nose resistant to fluoxetine protein 6-like</fullName>
    </submittedName>
</protein>
<dbReference type="InterPro" id="IPR006621">
    <property type="entry name" value="Nose-resist-to-fluoxetine_N"/>
</dbReference>
<feature type="signal peptide" evidence="2">
    <location>
        <begin position="1"/>
        <end position="24"/>
    </location>
</feature>
<dbReference type="PANTHER" id="PTHR11161">
    <property type="entry name" value="O-ACYLTRANSFERASE"/>
    <property type="match status" value="1"/>
</dbReference>
<organism evidence="4 5">
    <name type="scientific">Ceratosolen solmsi marchali</name>
    <dbReference type="NCBI Taxonomy" id="326594"/>
    <lineage>
        <taxon>Eukaryota</taxon>
        <taxon>Metazoa</taxon>
        <taxon>Ecdysozoa</taxon>
        <taxon>Arthropoda</taxon>
        <taxon>Hexapoda</taxon>
        <taxon>Insecta</taxon>
        <taxon>Pterygota</taxon>
        <taxon>Neoptera</taxon>
        <taxon>Endopterygota</taxon>
        <taxon>Hymenoptera</taxon>
        <taxon>Apocrita</taxon>
        <taxon>Proctotrupomorpha</taxon>
        <taxon>Chalcidoidea</taxon>
        <taxon>Agaonidae</taxon>
        <taxon>Agaoninae</taxon>
        <taxon>Ceratosolen</taxon>
    </lineage>
</organism>
<keyword evidence="4" id="KW-1185">Reference proteome</keyword>
<feature type="chain" id="PRO_5042484504" evidence="2">
    <location>
        <begin position="25"/>
        <end position="730"/>
    </location>
</feature>
<dbReference type="InterPro" id="IPR002656">
    <property type="entry name" value="Acyl_transf_3_dom"/>
</dbReference>
<keyword evidence="1" id="KW-0812">Transmembrane</keyword>
<dbReference type="GeneID" id="105360145"/>
<evidence type="ECO:0000256" key="1">
    <source>
        <dbReference type="SAM" id="Phobius"/>
    </source>
</evidence>
<keyword evidence="1" id="KW-0472">Membrane</keyword>
<dbReference type="Proteomes" id="UP000695007">
    <property type="component" value="Unplaced"/>
</dbReference>
<feature type="transmembrane region" description="Helical" evidence="1">
    <location>
        <begin position="536"/>
        <end position="552"/>
    </location>
</feature>
<feature type="transmembrane region" description="Helical" evidence="1">
    <location>
        <begin position="676"/>
        <end position="701"/>
    </location>
</feature>
<evidence type="ECO:0000313" key="4">
    <source>
        <dbReference type="Proteomes" id="UP000695007"/>
    </source>
</evidence>
<evidence type="ECO:0000313" key="5">
    <source>
        <dbReference type="RefSeq" id="XP_011495252.1"/>
    </source>
</evidence>
<dbReference type="Pfam" id="PF01757">
    <property type="entry name" value="Acyl_transf_3"/>
    <property type="match status" value="1"/>
</dbReference>
<dbReference type="Pfam" id="PF20146">
    <property type="entry name" value="NRF"/>
    <property type="match status" value="1"/>
</dbReference>
<dbReference type="RefSeq" id="XP_011495252.1">
    <property type="nucleotide sequence ID" value="XM_011496950.1"/>
</dbReference>
<keyword evidence="1" id="KW-1133">Transmembrane helix</keyword>
<feature type="transmembrane region" description="Helical" evidence="1">
    <location>
        <begin position="312"/>
        <end position="333"/>
    </location>
</feature>
<feature type="transmembrane region" description="Helical" evidence="1">
    <location>
        <begin position="243"/>
        <end position="267"/>
    </location>
</feature>
<evidence type="ECO:0000259" key="3">
    <source>
        <dbReference type="SMART" id="SM00703"/>
    </source>
</evidence>
<feature type="transmembrane region" description="Helical" evidence="1">
    <location>
        <begin position="455"/>
        <end position="475"/>
    </location>
</feature>
<feature type="transmembrane region" description="Helical" evidence="1">
    <location>
        <begin position="564"/>
        <end position="586"/>
    </location>
</feature>
<sequence length="730" mass="82635">MNRAYVAMLLGVHLGVLLVVQTMAEKKIVLAELPELELGTGDSGEALPIAYETDYDGYTLPFIARDLDFLLGLIERIGNPACRQQCQHLISGLHNLTTWAVEFYDASGKLPEGILSGSTYHLGNFDECLGIGTNIDDETPLGIRGQYCLSNIKIGVPEDHNVNSILSPMWKKFMKLEQRYDDKIDELHWGICVPNSCTNKDVEEVIEMIFANTLARTNFKVTVKIPDIACYKDKPLSINAYEIAYLAVISLVIVIIILGTIFDICYLKSSDQARRSILAQILLAFSMPSNLRKLCSPAHDEFKFDCISGMKFLAMVFIIAGHTLIFVVSGPILNKKFWHEAIGKVENSVFLNNPLLVDTFLLFSGFLFSRILLQELDKQKSVNFILLYFYRYLRLTPAYMVMVGLYVTWLPKLDSGPLWSRMKLENERCLASWWANILYINNYVNTDHICMFQSWYLSVDTQLFVLAPAIIYPLWRWRKLGHVILATVTIISTILPFIMTLVQDLDPTLLIYTAEVKDISTNEYFKSSYIKTHMRASAYCFGILYGYIVYRIQNSDKKISKNTVACGWLVSSFALLVSMCSISVFYGPRKNFTTVEAAFYSSMHRALWSVGTGWVLLACITDNSGPLRKVLKWRPFIPLSRLTYSAYLVNGLVELHSASTIRTPQYLNNFSLFGKILSHLMLTLGGAVLLSIMFESPILGLERIFLHRGKKLSVTLTKKTDSEETTTTEA</sequence>
<feature type="domain" description="Nose resistant-to-fluoxetine protein N-terminal" evidence="3">
    <location>
        <begin position="79"/>
        <end position="222"/>
    </location>
</feature>
<feature type="transmembrane region" description="Helical" evidence="1">
    <location>
        <begin position="385"/>
        <end position="409"/>
    </location>
</feature>
<name>A0AAJ6VM39_9HYME</name>
<dbReference type="AlphaFoldDB" id="A0AAJ6VM39"/>
<dbReference type="SMART" id="SM00703">
    <property type="entry name" value="NRF"/>
    <property type="match status" value="1"/>
</dbReference>
<feature type="transmembrane region" description="Helical" evidence="1">
    <location>
        <begin position="482"/>
        <end position="502"/>
    </location>
</feature>
<gene>
    <name evidence="5" type="primary">LOC105360145</name>
</gene>
<dbReference type="InterPro" id="IPR052728">
    <property type="entry name" value="O2_lipid_transport_reg"/>
</dbReference>
<accession>A0AAJ6VM39</accession>
<dbReference type="KEGG" id="csol:105360145"/>